<proteinExistence type="predicted"/>
<dbReference type="InterPro" id="IPR006674">
    <property type="entry name" value="HD_domain"/>
</dbReference>
<organism evidence="3 4">
    <name type="scientific">Mitosporidium daphniae</name>
    <dbReference type="NCBI Taxonomy" id="1485682"/>
    <lineage>
        <taxon>Eukaryota</taxon>
        <taxon>Fungi</taxon>
        <taxon>Fungi incertae sedis</taxon>
        <taxon>Microsporidia</taxon>
        <taxon>Mitosporidium</taxon>
    </lineage>
</organism>
<accession>A0A098VWI1</accession>
<dbReference type="GO" id="GO:0006203">
    <property type="term" value="P:dGTP catabolic process"/>
    <property type="evidence" value="ECO:0007669"/>
    <property type="project" value="TreeGrafter"/>
</dbReference>
<dbReference type="GeneID" id="25258998"/>
<dbReference type="Gene3D" id="1.10.3210.10">
    <property type="entry name" value="Hypothetical protein af1432"/>
    <property type="match status" value="1"/>
</dbReference>
<dbReference type="RefSeq" id="XP_013238552.1">
    <property type="nucleotide sequence ID" value="XM_013383098.1"/>
</dbReference>
<feature type="transmembrane region" description="Helical" evidence="1">
    <location>
        <begin position="7"/>
        <end position="28"/>
    </location>
</feature>
<dbReference type="InterPro" id="IPR003607">
    <property type="entry name" value="HD/PDEase_dom"/>
</dbReference>
<evidence type="ECO:0000256" key="1">
    <source>
        <dbReference type="SAM" id="Phobius"/>
    </source>
</evidence>
<comment type="caution">
    <text evidence="3">The sequence shown here is derived from an EMBL/GenBank/DDBJ whole genome shotgun (WGS) entry which is preliminary data.</text>
</comment>
<dbReference type="HOGENOM" id="CLU_026821_1_1_1"/>
<reference evidence="3 4" key="1">
    <citation type="submission" date="2014-04" db="EMBL/GenBank/DDBJ databases">
        <title>A new species of microsporidia sheds light on the evolution of extreme parasitism.</title>
        <authorList>
            <person name="Haag K.L."/>
            <person name="James T.Y."/>
            <person name="Larsson R."/>
            <person name="Schaer T.M."/>
            <person name="Refardt D."/>
            <person name="Pombert J.-F."/>
            <person name="Ebert D."/>
        </authorList>
    </citation>
    <scope>NUCLEOTIDE SEQUENCE [LARGE SCALE GENOMIC DNA]</scope>
    <source>
        <strain evidence="3 4">UGP3</strain>
        <tissue evidence="3">Spores</tissue>
    </source>
</reference>
<keyword evidence="1" id="KW-0472">Membrane</keyword>
<dbReference type="CDD" id="cd00077">
    <property type="entry name" value="HDc"/>
    <property type="match status" value="1"/>
</dbReference>
<evidence type="ECO:0000313" key="3">
    <source>
        <dbReference type="EMBL" id="KGG52116.1"/>
    </source>
</evidence>
<sequence>MSCSKKTVDYIIIFLLFSLLSFVAFLAISPSRILQSSASEKVMEASNPLIRLLYPIKNEPVLSKIQFQYIDKHDPVYSKIFHNKVAKLSPLAREIVCTPHFQRLFKTCQLGNNMIAFEHAFGSRASHCKGVAKLSTTFAVLLAENSNIILHPAEILAVQIAGLLHDVGHGPYSHVFESIANRTMSPNSWDHETNSKGIVKYLFNKNDAWMAKYSLPADFVEAVCDMIVGIERIQFQSKYNSSAVFKRFFVFTIVNAIHEHQLDADKMDYLMRDSYLTTKLEFCEALSSHVENAILNAKVINDAITFSASTSYDLYHIAKSYYLLYRYIYYSPRGCGADLLLKDAFEQIGPALDVKDKLVCLEKFAKLTDSFIEDFASYAIMHRYSYPLAAELFERFLNGQMYDLGGYRDFFYHQSKDDKGNLTEIATGKLLAATPSSITSKDFIFKVFNLSFLFNKVKGTEAANPLQRIPFYGVSFLQNIFEPPLTYANGEFLFSHLPELDLCGYDSAMHAVHFGSLQLRLYIRTLDPIKSEIIKNAFATLSFEQPF</sequence>
<dbReference type="SMART" id="SM00471">
    <property type="entry name" value="HDc"/>
    <property type="match status" value="1"/>
</dbReference>
<evidence type="ECO:0000313" key="4">
    <source>
        <dbReference type="Proteomes" id="UP000029725"/>
    </source>
</evidence>
<dbReference type="PANTHER" id="PTHR11373">
    <property type="entry name" value="DEOXYNUCLEOSIDE TRIPHOSPHATE TRIPHOSPHOHYDROLASE"/>
    <property type="match status" value="1"/>
</dbReference>
<dbReference type="AlphaFoldDB" id="A0A098VWI1"/>
<dbReference type="OrthoDB" id="9991235at2759"/>
<name>A0A098VWI1_9MICR</name>
<protein>
    <recommendedName>
        <fullName evidence="2">HD/PDEase domain-containing protein</fullName>
    </recommendedName>
</protein>
<keyword evidence="1" id="KW-1133">Transmembrane helix</keyword>
<feature type="domain" description="HD/PDEase" evidence="2">
    <location>
        <begin position="120"/>
        <end position="279"/>
    </location>
</feature>
<dbReference type="GO" id="GO:0008832">
    <property type="term" value="F:dGTPase activity"/>
    <property type="evidence" value="ECO:0007669"/>
    <property type="project" value="TreeGrafter"/>
</dbReference>
<evidence type="ECO:0000259" key="2">
    <source>
        <dbReference type="SMART" id="SM00471"/>
    </source>
</evidence>
<dbReference type="EMBL" id="JMKJ01000121">
    <property type="protein sequence ID" value="KGG52116.1"/>
    <property type="molecule type" value="Genomic_DNA"/>
</dbReference>
<dbReference type="SUPFAM" id="SSF109604">
    <property type="entry name" value="HD-domain/PDEase-like"/>
    <property type="match status" value="1"/>
</dbReference>
<dbReference type="Pfam" id="PF01966">
    <property type="entry name" value="HD"/>
    <property type="match status" value="1"/>
</dbReference>
<dbReference type="InterPro" id="IPR050135">
    <property type="entry name" value="dGTPase-like"/>
</dbReference>
<dbReference type="PANTHER" id="PTHR11373:SF4">
    <property type="entry name" value="DEOXYNUCLEOSIDE TRIPHOSPHATE TRIPHOSPHOHYDROLASE SAMHD1"/>
    <property type="match status" value="1"/>
</dbReference>
<dbReference type="Proteomes" id="UP000029725">
    <property type="component" value="Unassembled WGS sequence"/>
</dbReference>
<keyword evidence="4" id="KW-1185">Reference proteome</keyword>
<dbReference type="VEuPathDB" id="MicrosporidiaDB:DI09_209p20"/>
<keyword evidence="1" id="KW-0812">Transmembrane</keyword>
<gene>
    <name evidence="3" type="ORF">DI09_209p20</name>
</gene>